<dbReference type="RefSeq" id="WP_127164348.1">
    <property type="nucleotide sequence ID" value="NZ_CP029822.1"/>
</dbReference>
<dbReference type="Proteomes" id="UP000273143">
    <property type="component" value="Chromosome"/>
</dbReference>
<organism evidence="4 5">
    <name type="scientific">Entomomonas moraniae</name>
    <dbReference type="NCBI Taxonomy" id="2213226"/>
    <lineage>
        <taxon>Bacteria</taxon>
        <taxon>Pseudomonadati</taxon>
        <taxon>Pseudomonadota</taxon>
        <taxon>Gammaproteobacteria</taxon>
        <taxon>Pseudomonadales</taxon>
        <taxon>Pseudomonadaceae</taxon>
        <taxon>Entomomonas</taxon>
    </lineage>
</organism>
<feature type="domain" description="PilY1 beta-propeller" evidence="3">
    <location>
        <begin position="741"/>
        <end position="1098"/>
    </location>
</feature>
<dbReference type="KEGG" id="emo:DM558_12885"/>
<reference evidence="5" key="1">
    <citation type="submission" date="2018-06" db="EMBL/GenBank/DDBJ databases">
        <title>Complete genome of Pseudomonas insecticola strain QZS01.</title>
        <authorList>
            <person name="Wang J."/>
            <person name="Su Q."/>
        </authorList>
    </citation>
    <scope>NUCLEOTIDE SEQUENCE [LARGE SCALE GENOMIC DNA]</scope>
    <source>
        <strain evidence="5">QZS01</strain>
    </source>
</reference>
<evidence type="ECO:0000259" key="3">
    <source>
        <dbReference type="Pfam" id="PF05567"/>
    </source>
</evidence>
<dbReference type="GO" id="GO:0046872">
    <property type="term" value="F:metal ion binding"/>
    <property type="evidence" value="ECO:0007669"/>
    <property type="project" value="UniProtKB-KW"/>
</dbReference>
<keyword evidence="2" id="KW-0106">Calcium</keyword>
<accession>A0A451EP90</accession>
<dbReference type="Pfam" id="PF05567">
    <property type="entry name" value="T4P_PilY1"/>
    <property type="match status" value="1"/>
</dbReference>
<sequence>MYANKIHNKLIVSMIVYSLGYSYISMAAQPSQTPLSIKSTVPMNLIITIDDTLNMGYTHSPEGQETWDPNYNLASPDYNGLFYNPDYEYKVPPRFIMDNGVLKRTSYPEFSFSNATVDGYLYTGIFNQSRRADYSAVGAWNLNKVVPRGWDETAYQTWTLNNSTTNSHYYRWNPDAGCGSDPRLSTNKSLIGTKKQCWIDGGRISSAKEQQNYSNWLAYYASRMNRVKTILAFVMADLDEDVRVTWQSVQGCYSTQFNANDDKNGYTRSNAQPYRCYGVSQTLAPFKGKHKADFYTFLHGLMKQDGEYNPHRAAMKRVNDYVKIKGAWSPYREEVGNANSKEYGCRPTVHLIATHGKFGQAEDNILFSSARSSVNQDFSKDVRFKAGITSKIVNKSYTLPDDKVYTPRPPYKDDVQKEKYAKTLSDYAFEGWAVDARPDLPNNLAPIYRDDSGSDDENYWNPKNDPATWQHVNTYVLSVGGIMKKSAAYNLNWDQGTYNGSYQDLLKGILSWPVTPGAYGWCVAFRVGADYGGCDNIKGIIANLDDWGTAQTIVDGWHAALNGRGQIYNAEDIYKWDNNLLIWDKIRNDIMMSGALQSETTTITVSSDSSIADSKAYYYETKFDSLRWIGMITQYQYDNDGNKINGIGFHEKLKSSTTSQGSDRVIYINTGFDSIQGKMVEFTTANYNRLSKQQKEDLQRSLDIPNAPTGEALGKLRLEWLRGSSKNEGTLFRERYKGYLLGDIVNNTPMAIKPPQGNSYYMNSRGQNYSQFKEAQRQRPTYVYIGANDGMLHAFDQQGNEKWAFIPAGITGKLNLLSDKDYSATNKQTTSNSSKHRFFVDGPLVTDDVYFNNAWHTVLVGTLGRGGQGLFALDVTNPQQPQLLWEYGDFNSDTATKLFSNSKIPGYILSAPIIGPLYNGDTVTDYVVFGNGYGPTSTTENNEPVYTKGSTIAIEIATGKLTSAINPVASPNSEDLGFSGAVGMKSNNTDYSHFGIERNTLYAGNLIGELYISNPLYSVSTSAPKGNKLLTNIPGTREIDGVKYVQPITASPELARVSLMRRTTDILLFGTGKYFEQQDSVSALTARNSIYGIVVKGNNEINENTTIDQLQVRTLTDKIYVTKNNVSYTVREISGGAITTTDKGFYIDLPVGELVVDQPYYMGSVVFFTIMVMDSSDPCKPVPKYWLMALDPSTGKAPNFPVFDLNGTGSSVDNPIISGILLDSKSILQGGHYPMAVNNEGKIPLMINNPDRIRINRVIFQGDSIFKN</sequence>
<protein>
    <recommendedName>
        <fullName evidence="3">PilY1 beta-propeller domain-containing protein</fullName>
    </recommendedName>
</protein>
<evidence type="ECO:0000313" key="4">
    <source>
        <dbReference type="EMBL" id="AZS51610.1"/>
    </source>
</evidence>
<gene>
    <name evidence="4" type="ORF">DM558_12885</name>
</gene>
<name>A0A451EP90_9GAMM</name>
<evidence type="ECO:0000256" key="1">
    <source>
        <dbReference type="ARBA" id="ARBA00022723"/>
    </source>
</evidence>
<proteinExistence type="predicted"/>
<evidence type="ECO:0000313" key="5">
    <source>
        <dbReference type="Proteomes" id="UP000273143"/>
    </source>
</evidence>
<keyword evidence="1" id="KW-0479">Metal-binding</keyword>
<dbReference type="AlphaFoldDB" id="A0A451EP90"/>
<dbReference type="InterPro" id="IPR008707">
    <property type="entry name" value="B-propeller_PilY1"/>
</dbReference>
<dbReference type="EMBL" id="CP029822">
    <property type="protein sequence ID" value="AZS51610.1"/>
    <property type="molecule type" value="Genomic_DNA"/>
</dbReference>
<evidence type="ECO:0000256" key="2">
    <source>
        <dbReference type="ARBA" id="ARBA00022837"/>
    </source>
</evidence>
<keyword evidence="5" id="KW-1185">Reference proteome</keyword>